<feature type="chain" id="PRO_5005582409" description="Transmembrane protein 9" evidence="8">
    <location>
        <begin position="23"/>
        <end position="215"/>
    </location>
</feature>
<dbReference type="InterPro" id="IPR008853">
    <property type="entry name" value="TMEM9/TMEM9B"/>
</dbReference>
<evidence type="ECO:0000256" key="4">
    <source>
        <dbReference type="ARBA" id="ARBA00022989"/>
    </source>
</evidence>
<dbReference type="STRING" id="37653.A0A0L8FJ17"/>
<gene>
    <name evidence="9" type="ORF">OCBIM_22018974mg</name>
</gene>
<evidence type="ECO:0000256" key="8">
    <source>
        <dbReference type="SAM" id="SignalP"/>
    </source>
</evidence>
<organism evidence="9">
    <name type="scientific">Octopus bimaculoides</name>
    <name type="common">California two-spotted octopus</name>
    <dbReference type="NCBI Taxonomy" id="37653"/>
    <lineage>
        <taxon>Eukaryota</taxon>
        <taxon>Metazoa</taxon>
        <taxon>Spiralia</taxon>
        <taxon>Lophotrochozoa</taxon>
        <taxon>Mollusca</taxon>
        <taxon>Cephalopoda</taxon>
        <taxon>Coleoidea</taxon>
        <taxon>Octopodiformes</taxon>
        <taxon>Octopoda</taxon>
        <taxon>Incirrata</taxon>
        <taxon>Octopodidae</taxon>
        <taxon>Octopus</taxon>
    </lineage>
</organism>
<feature type="compositionally biased region" description="Pro residues" evidence="6">
    <location>
        <begin position="165"/>
        <end position="175"/>
    </location>
</feature>
<feature type="region of interest" description="Disordered" evidence="6">
    <location>
        <begin position="151"/>
        <end position="182"/>
    </location>
</feature>
<dbReference type="AlphaFoldDB" id="A0A0L8FJ17"/>
<reference evidence="9" key="1">
    <citation type="submission" date="2015-07" db="EMBL/GenBank/DDBJ databases">
        <title>MeaNS - Measles Nucleotide Surveillance Program.</title>
        <authorList>
            <person name="Tran T."/>
            <person name="Druce J."/>
        </authorList>
    </citation>
    <scope>NUCLEOTIDE SEQUENCE</scope>
    <source>
        <strain evidence="9">UCB-OBI-ISO-001</strain>
        <tissue evidence="9">Gonad</tissue>
    </source>
</reference>
<comment type="similarity">
    <text evidence="2">Belongs to the TMEM9 family.</text>
</comment>
<evidence type="ECO:0000256" key="5">
    <source>
        <dbReference type="ARBA" id="ARBA00023136"/>
    </source>
</evidence>
<evidence type="ECO:0000256" key="6">
    <source>
        <dbReference type="SAM" id="MobiDB-lite"/>
    </source>
</evidence>
<sequence length="215" mass="24727">MNSLTRLFYICLFTVFVTVVTAQYEDYRCKCVCPSQTVVNATETGRKVYIKKVNPNQCKCEDVVWPLPEKATEFCPRCECKYQSRNVTLIKIMVTIIICVVSLLFVYMVFLLCLDPLLVKKPGRYQEQTNEEVNLVTFTAGKTWTLFEDEQTLPPPTSSVTPELVAPPPPPPPPLSSQLGRQRSILNRVSDEQKKWKGTVQEQRRNIYDRHSMLN</sequence>
<dbReference type="KEGG" id="obi:106883151"/>
<dbReference type="Pfam" id="PF05434">
    <property type="entry name" value="Tmemb_9"/>
    <property type="match status" value="1"/>
</dbReference>
<protein>
    <recommendedName>
        <fullName evidence="10">Transmembrane protein 9</fullName>
    </recommendedName>
</protein>
<keyword evidence="8" id="KW-0732">Signal</keyword>
<feature type="transmembrane region" description="Helical" evidence="7">
    <location>
        <begin position="92"/>
        <end position="114"/>
    </location>
</feature>
<proteinExistence type="inferred from homology"/>
<evidence type="ECO:0000256" key="1">
    <source>
        <dbReference type="ARBA" id="ARBA00004370"/>
    </source>
</evidence>
<keyword evidence="4 7" id="KW-1133">Transmembrane helix</keyword>
<evidence type="ECO:0000313" key="9">
    <source>
        <dbReference type="EMBL" id="KOF63449.1"/>
    </source>
</evidence>
<evidence type="ECO:0000256" key="7">
    <source>
        <dbReference type="SAM" id="Phobius"/>
    </source>
</evidence>
<keyword evidence="5 7" id="KW-0472">Membrane</keyword>
<evidence type="ECO:0000256" key="3">
    <source>
        <dbReference type="ARBA" id="ARBA00022692"/>
    </source>
</evidence>
<dbReference type="OrthoDB" id="10059035at2759"/>
<accession>A0A0L8FJ17</accession>
<name>A0A0L8FJ17_OCTBM</name>
<dbReference type="OMA" id="DDKRCKC"/>
<evidence type="ECO:0008006" key="10">
    <source>
        <dbReference type="Google" id="ProtNLM"/>
    </source>
</evidence>
<dbReference type="EMBL" id="KQ430934">
    <property type="protein sequence ID" value="KOF63449.1"/>
    <property type="molecule type" value="Genomic_DNA"/>
</dbReference>
<comment type="subcellular location">
    <subcellularLocation>
        <location evidence="1">Membrane</location>
    </subcellularLocation>
</comment>
<keyword evidence="3 7" id="KW-0812">Transmembrane</keyword>
<dbReference type="PANTHER" id="PTHR13064">
    <property type="entry name" value="TRANSMEMBRANE PROTEIN 9 FAMILY MEMBER"/>
    <property type="match status" value="1"/>
</dbReference>
<dbReference type="PANTHER" id="PTHR13064:SF6">
    <property type="entry name" value="TRANSMEMBRANE PROTEIN 9"/>
    <property type="match status" value="1"/>
</dbReference>
<feature type="signal peptide" evidence="8">
    <location>
        <begin position="1"/>
        <end position="22"/>
    </location>
</feature>
<dbReference type="GO" id="GO:0005765">
    <property type="term" value="C:lysosomal membrane"/>
    <property type="evidence" value="ECO:0007669"/>
    <property type="project" value="InterPro"/>
</dbReference>
<evidence type="ECO:0000256" key="2">
    <source>
        <dbReference type="ARBA" id="ARBA00007264"/>
    </source>
</evidence>